<dbReference type="Proteomes" id="UP000192940">
    <property type="component" value="Chromosome I"/>
</dbReference>
<accession>A0A1X7G6E6</accession>
<evidence type="ECO:0000313" key="2">
    <source>
        <dbReference type="Proteomes" id="UP000192940"/>
    </source>
</evidence>
<gene>
    <name evidence="1" type="ORF">SAMN05661091_0112</name>
</gene>
<dbReference type="RefSeq" id="WP_208917208.1">
    <property type="nucleotide sequence ID" value="NZ_LT840184.1"/>
</dbReference>
<evidence type="ECO:0000313" key="1">
    <source>
        <dbReference type="EMBL" id="SMF64864.1"/>
    </source>
</evidence>
<dbReference type="InterPro" id="IPR052036">
    <property type="entry name" value="Hydrolase/PRTase-associated"/>
</dbReference>
<organism evidence="1 2">
    <name type="scientific">Paenibacillus uliginis N3/975</name>
    <dbReference type="NCBI Taxonomy" id="1313296"/>
    <lineage>
        <taxon>Bacteria</taxon>
        <taxon>Bacillati</taxon>
        <taxon>Bacillota</taxon>
        <taxon>Bacilli</taxon>
        <taxon>Bacillales</taxon>
        <taxon>Paenibacillaceae</taxon>
        <taxon>Paenibacillus</taxon>
    </lineage>
</organism>
<dbReference type="PANTHER" id="PTHR31299">
    <property type="entry name" value="ESTERASE, PUTATIVE (AFU_ORTHOLOGUE AFUA_1G05850)-RELATED"/>
    <property type="match status" value="1"/>
</dbReference>
<dbReference type="Gene3D" id="3.40.1660.10">
    <property type="entry name" value="EreA-like (biosynthetic domain)"/>
    <property type="match status" value="1"/>
</dbReference>
<dbReference type="AlphaFoldDB" id="A0A1X7G6E6"/>
<name>A0A1X7G6E6_9BACL</name>
<dbReference type="CDD" id="cd14728">
    <property type="entry name" value="Ere-like"/>
    <property type="match status" value="1"/>
</dbReference>
<reference evidence="1 2" key="1">
    <citation type="submission" date="2017-04" db="EMBL/GenBank/DDBJ databases">
        <authorList>
            <person name="Afonso C.L."/>
            <person name="Miller P.J."/>
            <person name="Scott M.A."/>
            <person name="Spackman E."/>
            <person name="Goraichik I."/>
            <person name="Dimitrov K.M."/>
            <person name="Suarez D.L."/>
            <person name="Swayne D.E."/>
        </authorList>
    </citation>
    <scope>NUCLEOTIDE SEQUENCE [LARGE SCALE GENOMIC DNA]</scope>
    <source>
        <strain evidence="1 2">N3/975</strain>
    </source>
</reference>
<dbReference type="SUPFAM" id="SSF159501">
    <property type="entry name" value="EreA/ChaN-like"/>
    <property type="match status" value="1"/>
</dbReference>
<dbReference type="GO" id="GO:0046677">
    <property type="term" value="P:response to antibiotic"/>
    <property type="evidence" value="ECO:0007669"/>
    <property type="project" value="InterPro"/>
</dbReference>
<dbReference type="PANTHER" id="PTHR31299:SF0">
    <property type="entry name" value="ESTERASE, PUTATIVE (AFU_ORTHOLOGUE AFUA_1G05850)-RELATED"/>
    <property type="match status" value="1"/>
</dbReference>
<sequence>MIRNLHKWAIVGAICMLGGTILPMTDSVVAAAAVQQHKDEVAVWKQWVKENAVPMQIEPENVESIKKKDVFQDLQFLKPLLKDKRIVSLGEASHGASEYNSAKVRFVQFLHEEMGFDVIAFETPLGDATAAYARIGKDKSEETMNKAVYGVWQVKENLALFEYIAKQSKTDRPLILTGFDVQGTTELFMAFGKEWFDTVDPKQGRRFEQAEKLFIEVHSYDDMKKFRNVQKDLIQEYKTLQTFIVKNEKKLNSPMPQHKDMVPIMKRVLQNRIDMLDNYVEHMVQMFADKDTKHLPKASYLRDKMMADNVAWLAEEMYSDKKMILWGHNYHIRNHNSTMITEHNGLGFTNDPYPTMGEMLPVELQRQHYAIGLYAYQGSSLKNNNETEAVQLPHPAGSLEDILKASGHPASFVDLENQSLKQGTTWMYTPRVAKSWGVLDEVMIVRDQYDGLVFIDTIHPSKR</sequence>
<dbReference type="STRING" id="1313296.SAMN05661091_0112"/>
<dbReference type="Pfam" id="PF05139">
    <property type="entry name" value="Erythro_esteras"/>
    <property type="match status" value="1"/>
</dbReference>
<dbReference type="Gene3D" id="3.30.1870.10">
    <property type="entry name" value="EreA-like, domain 2"/>
    <property type="match status" value="1"/>
</dbReference>
<dbReference type="Gene3D" id="1.20.1440.30">
    <property type="entry name" value="Biosynthetic Protein domain"/>
    <property type="match status" value="1"/>
</dbReference>
<keyword evidence="2" id="KW-1185">Reference proteome</keyword>
<dbReference type="EMBL" id="LT840184">
    <property type="protein sequence ID" value="SMF64864.1"/>
    <property type="molecule type" value="Genomic_DNA"/>
</dbReference>
<dbReference type="InterPro" id="IPR007815">
    <property type="entry name" value="Emycin_Estase"/>
</dbReference>
<proteinExistence type="predicted"/>
<protein>
    <submittedName>
        <fullName evidence="1">Erythromycin esterase</fullName>
    </submittedName>
</protein>